<dbReference type="GO" id="GO:0005654">
    <property type="term" value="C:nucleoplasm"/>
    <property type="evidence" value="ECO:0007669"/>
    <property type="project" value="Ensembl"/>
</dbReference>
<gene>
    <name evidence="5" type="primary">ATG16L2</name>
</gene>
<evidence type="ECO:0000313" key="6">
    <source>
        <dbReference type="Proteomes" id="UP000694404"/>
    </source>
</evidence>
<reference evidence="5" key="2">
    <citation type="submission" date="2025-09" db="UniProtKB">
        <authorList>
            <consortium name="Ensembl"/>
        </authorList>
    </citation>
    <scope>IDENTIFICATION</scope>
</reference>
<feature type="repeat" description="WD" evidence="3">
    <location>
        <begin position="309"/>
        <end position="342"/>
    </location>
</feature>
<dbReference type="SMART" id="SM00320">
    <property type="entry name" value="WD40"/>
    <property type="match status" value="7"/>
</dbReference>
<evidence type="ECO:0000313" key="5">
    <source>
        <dbReference type="Ensembl" id="ENSCABP00000024418.1"/>
    </source>
</evidence>
<evidence type="ECO:0000256" key="3">
    <source>
        <dbReference type="PROSITE-ProRule" id="PRU00221"/>
    </source>
</evidence>
<dbReference type="AlphaFoldDB" id="A0A8C0QKM9"/>
<feature type="repeat" description="WD" evidence="3">
    <location>
        <begin position="223"/>
        <end position="264"/>
    </location>
</feature>
<keyword evidence="1 3" id="KW-0853">WD repeat</keyword>
<dbReference type="InterPro" id="IPR001680">
    <property type="entry name" value="WD40_rpt"/>
</dbReference>
<dbReference type="SUPFAM" id="SSF50978">
    <property type="entry name" value="WD40 repeat-like"/>
    <property type="match status" value="1"/>
</dbReference>
<organism evidence="5 6">
    <name type="scientific">Chelonoidis abingdonii</name>
    <name type="common">Abingdon island giant tortoise</name>
    <name type="synonym">Testudo abingdonii</name>
    <dbReference type="NCBI Taxonomy" id="106734"/>
    <lineage>
        <taxon>Eukaryota</taxon>
        <taxon>Metazoa</taxon>
        <taxon>Chordata</taxon>
        <taxon>Craniata</taxon>
        <taxon>Vertebrata</taxon>
        <taxon>Euteleostomi</taxon>
        <taxon>Archelosauria</taxon>
        <taxon>Testudinata</taxon>
        <taxon>Testudines</taxon>
        <taxon>Cryptodira</taxon>
        <taxon>Durocryptodira</taxon>
        <taxon>Testudinoidea</taxon>
        <taxon>Testudinidae</taxon>
        <taxon>Chelonoidis</taxon>
    </lineage>
</organism>
<dbReference type="CDD" id="cd00200">
    <property type="entry name" value="WD40"/>
    <property type="match status" value="1"/>
</dbReference>
<evidence type="ECO:0000256" key="4">
    <source>
        <dbReference type="SAM" id="Coils"/>
    </source>
</evidence>
<dbReference type="InterPro" id="IPR020472">
    <property type="entry name" value="WD40_PAC1"/>
</dbReference>
<dbReference type="PROSITE" id="PS50294">
    <property type="entry name" value="WD_REPEATS_REGION"/>
    <property type="match status" value="2"/>
</dbReference>
<dbReference type="Proteomes" id="UP000694404">
    <property type="component" value="Unplaced"/>
</dbReference>
<dbReference type="PANTHER" id="PTHR19878">
    <property type="entry name" value="AUTOPHAGY PROTEIN 16-LIKE"/>
    <property type="match status" value="1"/>
</dbReference>
<feature type="coiled-coil region" evidence="4">
    <location>
        <begin position="50"/>
        <end position="146"/>
    </location>
</feature>
<dbReference type="Pfam" id="PF00400">
    <property type="entry name" value="WD40"/>
    <property type="match status" value="6"/>
</dbReference>
<feature type="repeat" description="WD" evidence="3">
    <location>
        <begin position="447"/>
        <end position="476"/>
    </location>
</feature>
<dbReference type="PANTHER" id="PTHR19878:SF7">
    <property type="entry name" value="PROTEIN ATG16L2"/>
    <property type="match status" value="1"/>
</dbReference>
<dbReference type="PRINTS" id="PR00320">
    <property type="entry name" value="GPROTEINBRPT"/>
</dbReference>
<evidence type="ECO:0000256" key="2">
    <source>
        <dbReference type="ARBA" id="ARBA00022737"/>
    </source>
</evidence>
<proteinExistence type="predicted"/>
<accession>A0A8C0QKM9</accession>
<evidence type="ECO:0000256" key="1">
    <source>
        <dbReference type="ARBA" id="ARBA00022574"/>
    </source>
</evidence>
<dbReference type="GO" id="GO:0005829">
    <property type="term" value="C:cytosol"/>
    <property type="evidence" value="ECO:0007669"/>
    <property type="project" value="UniProtKB-SubCell"/>
</dbReference>
<dbReference type="GO" id="GO:0000045">
    <property type="term" value="P:autophagosome assembly"/>
    <property type="evidence" value="ECO:0007669"/>
    <property type="project" value="InterPro"/>
</dbReference>
<feature type="repeat" description="WD" evidence="3">
    <location>
        <begin position="267"/>
        <end position="308"/>
    </location>
</feature>
<keyword evidence="4" id="KW-0175">Coiled coil</keyword>
<dbReference type="Ensembl" id="ENSCABT00000026757.1">
    <property type="protein sequence ID" value="ENSCABP00000024418.1"/>
    <property type="gene ID" value="ENSCABG00000017990.1"/>
</dbReference>
<dbReference type="GO" id="GO:0034274">
    <property type="term" value="C:Atg12-Atg5-Atg16 complex"/>
    <property type="evidence" value="ECO:0007669"/>
    <property type="project" value="Ensembl"/>
</dbReference>
<keyword evidence="2" id="KW-0677">Repeat</keyword>
<dbReference type="GO" id="GO:0015031">
    <property type="term" value="P:protein transport"/>
    <property type="evidence" value="ECO:0007669"/>
    <property type="project" value="UniProtKB-KW"/>
</dbReference>
<dbReference type="Gene3D" id="2.130.10.10">
    <property type="entry name" value="YVTN repeat-like/Quinoprotein amine dehydrogenase"/>
    <property type="match status" value="1"/>
</dbReference>
<protein>
    <submittedName>
        <fullName evidence="5">Autophagy related 16 like 2</fullName>
    </submittedName>
</protein>
<name>A0A8C0QKM9_CHEAB</name>
<sequence length="510" mass="56168">MEKSSLLVHFTEKLQAESFDLQAPSADKSLDCKSGGAHSLEHCLLVWLRLASLSGRISELEAEHQQLKGRVEDLGSGNCARKVEYDALHERYRLREEELRRAAEKEQQLIESLVRKKVEAAKHQNKKNERVKQARLSRELKKATKRTVSIDLGLTRGWGFHRQKQGPRLPESFPLNGSGVLSWLGQANPPRSAGARDGTGAVTAKQGHAEALGVAPVLLSLLQEAHFSEVNAVKFSPSSGMLATGGADSLIRLWSVAGGRLESLQTLEGANGSITSIEFDPSGCQILAAAYNNAAQLWHIGDCKSKETLTGHADKVTAAKFRSTRLQAVTGSRDRTVKEWDLCKGACCRTINVFSYCNDVVCCDNVIVSGHHDKKIRFWDSRGPRCTEVIPVEGKVTSLHISQDQMHLLSCSRDNTLKVIDLKMNNVRQVFRADGFRCGSDWTKAIFSPDKSYVLVGSSDGSLYLWNMESGKLETILSGEHRASVNAVAWCFSGQCVVSVDQAKKVVLWK</sequence>
<dbReference type="InterPro" id="IPR036322">
    <property type="entry name" value="WD40_repeat_dom_sf"/>
</dbReference>
<dbReference type="GeneTree" id="ENSGT00940000153936"/>
<reference evidence="5" key="1">
    <citation type="submission" date="2025-08" db="UniProtKB">
        <authorList>
            <consortium name="Ensembl"/>
        </authorList>
    </citation>
    <scope>IDENTIFICATION</scope>
</reference>
<dbReference type="InterPro" id="IPR015943">
    <property type="entry name" value="WD40/YVTN_repeat-like_dom_sf"/>
</dbReference>
<keyword evidence="6" id="KW-1185">Reference proteome</keyword>
<dbReference type="PROSITE" id="PS50082">
    <property type="entry name" value="WD_REPEATS_2"/>
    <property type="match status" value="4"/>
</dbReference>
<dbReference type="InterPro" id="IPR045160">
    <property type="entry name" value="ATG16"/>
</dbReference>